<evidence type="ECO:0000256" key="1">
    <source>
        <dbReference type="SAM" id="MobiDB-lite"/>
    </source>
</evidence>
<protein>
    <submittedName>
        <fullName evidence="2">Uncharacterized protein</fullName>
    </submittedName>
</protein>
<dbReference type="EMBL" id="JAAIUW010000009">
    <property type="protein sequence ID" value="KAF7816248.1"/>
    <property type="molecule type" value="Genomic_DNA"/>
</dbReference>
<evidence type="ECO:0000313" key="2">
    <source>
        <dbReference type="EMBL" id="KAF7816248.1"/>
    </source>
</evidence>
<sequence>MVQTPNNINKGVPPPPYPARWRGPDPESEIGWLMRRGPNKWEWGPEKDPNDVIKNIKVRCYDVQELHVRPSSEQKQLLLLSTDTTQNLGDSFT</sequence>
<dbReference type="Proteomes" id="UP000634136">
    <property type="component" value="Unassembled WGS sequence"/>
</dbReference>
<accession>A0A834T551</accession>
<evidence type="ECO:0000313" key="3">
    <source>
        <dbReference type="Proteomes" id="UP000634136"/>
    </source>
</evidence>
<reference evidence="2" key="1">
    <citation type="submission" date="2020-09" db="EMBL/GenBank/DDBJ databases">
        <title>Genome-Enabled Discovery of Anthraquinone Biosynthesis in Senna tora.</title>
        <authorList>
            <person name="Kang S.-H."/>
            <person name="Pandey R.P."/>
            <person name="Lee C.-M."/>
            <person name="Sim J.-S."/>
            <person name="Jeong J.-T."/>
            <person name="Choi B.-S."/>
            <person name="Jung M."/>
            <person name="Ginzburg D."/>
            <person name="Zhao K."/>
            <person name="Won S.Y."/>
            <person name="Oh T.-J."/>
            <person name="Yu Y."/>
            <person name="Kim N.-H."/>
            <person name="Lee O.R."/>
            <person name="Lee T.-H."/>
            <person name="Bashyal P."/>
            <person name="Kim T.-S."/>
            <person name="Lee W.-H."/>
            <person name="Kawkins C."/>
            <person name="Kim C.-K."/>
            <person name="Kim J.S."/>
            <person name="Ahn B.O."/>
            <person name="Rhee S.Y."/>
            <person name="Sohng J.K."/>
        </authorList>
    </citation>
    <scope>NUCLEOTIDE SEQUENCE</scope>
    <source>
        <tissue evidence="2">Leaf</tissue>
    </source>
</reference>
<feature type="region of interest" description="Disordered" evidence="1">
    <location>
        <begin position="1"/>
        <end position="24"/>
    </location>
</feature>
<dbReference type="AlphaFoldDB" id="A0A834T551"/>
<name>A0A834T551_9FABA</name>
<comment type="caution">
    <text evidence="2">The sequence shown here is derived from an EMBL/GenBank/DDBJ whole genome shotgun (WGS) entry which is preliminary data.</text>
</comment>
<proteinExistence type="predicted"/>
<keyword evidence="3" id="KW-1185">Reference proteome</keyword>
<organism evidence="2 3">
    <name type="scientific">Senna tora</name>
    <dbReference type="NCBI Taxonomy" id="362788"/>
    <lineage>
        <taxon>Eukaryota</taxon>
        <taxon>Viridiplantae</taxon>
        <taxon>Streptophyta</taxon>
        <taxon>Embryophyta</taxon>
        <taxon>Tracheophyta</taxon>
        <taxon>Spermatophyta</taxon>
        <taxon>Magnoliopsida</taxon>
        <taxon>eudicotyledons</taxon>
        <taxon>Gunneridae</taxon>
        <taxon>Pentapetalae</taxon>
        <taxon>rosids</taxon>
        <taxon>fabids</taxon>
        <taxon>Fabales</taxon>
        <taxon>Fabaceae</taxon>
        <taxon>Caesalpinioideae</taxon>
        <taxon>Cassia clade</taxon>
        <taxon>Senna</taxon>
    </lineage>
</organism>
<gene>
    <name evidence="2" type="ORF">G2W53_030217</name>
</gene>